<feature type="transmembrane region" description="Helical" evidence="11">
    <location>
        <begin position="33"/>
        <end position="51"/>
    </location>
</feature>
<reference evidence="13 14" key="1">
    <citation type="journal article" date="2013" name="Nat. Commun.">
        <title>Genome analysis reveals insights into physiology and longevity of the Brandt's bat Myotis brandtii.</title>
        <authorList>
            <person name="Seim I."/>
            <person name="Fang X."/>
            <person name="Xiong Z."/>
            <person name="Lobanov A.V."/>
            <person name="Huang Z."/>
            <person name="Ma S."/>
            <person name="Feng Y."/>
            <person name="Turanov A.A."/>
            <person name="Zhu Y."/>
            <person name="Lenz T.L."/>
            <person name="Gerashchenko M.V."/>
            <person name="Fan D."/>
            <person name="Hee Yim S."/>
            <person name="Yao X."/>
            <person name="Jordan D."/>
            <person name="Xiong Y."/>
            <person name="Ma Y."/>
            <person name="Lyapunov A.N."/>
            <person name="Chen G."/>
            <person name="Kulakova O.I."/>
            <person name="Sun Y."/>
            <person name="Lee S.G."/>
            <person name="Bronson R.T."/>
            <person name="Moskalev A.A."/>
            <person name="Sunyaev S.R."/>
            <person name="Zhang G."/>
            <person name="Krogh A."/>
            <person name="Wang J."/>
            <person name="Gladyshev V.N."/>
        </authorList>
    </citation>
    <scope>NUCLEOTIDE SEQUENCE [LARGE SCALE GENOMIC DNA]</scope>
</reference>
<evidence type="ECO:0000259" key="12">
    <source>
        <dbReference type="PROSITE" id="PS50262"/>
    </source>
</evidence>
<dbReference type="Pfam" id="PF07978">
    <property type="entry name" value="NIPSNAP"/>
    <property type="match status" value="2"/>
</dbReference>
<dbReference type="EMBL" id="KE161425">
    <property type="protein sequence ID" value="EPQ03694.1"/>
    <property type="molecule type" value="Genomic_DNA"/>
</dbReference>
<evidence type="ECO:0000256" key="3">
    <source>
        <dbReference type="ARBA" id="ARBA00005291"/>
    </source>
</evidence>
<comment type="similarity">
    <text evidence="3">Belongs to the NipSnap family.</text>
</comment>
<dbReference type="GO" id="GO:0005739">
    <property type="term" value="C:mitochondrion"/>
    <property type="evidence" value="ECO:0007669"/>
    <property type="project" value="TreeGrafter"/>
</dbReference>
<keyword evidence="4" id="KW-1003">Cell membrane</keyword>
<accession>S7MH35</accession>
<evidence type="ECO:0000256" key="10">
    <source>
        <dbReference type="ARBA" id="ARBA00023224"/>
    </source>
</evidence>
<organism evidence="13 14">
    <name type="scientific">Myotis brandtii</name>
    <name type="common">Brandt's bat</name>
    <dbReference type="NCBI Taxonomy" id="109478"/>
    <lineage>
        <taxon>Eukaryota</taxon>
        <taxon>Metazoa</taxon>
        <taxon>Chordata</taxon>
        <taxon>Craniata</taxon>
        <taxon>Vertebrata</taxon>
        <taxon>Euteleostomi</taxon>
        <taxon>Mammalia</taxon>
        <taxon>Eutheria</taxon>
        <taxon>Laurasiatheria</taxon>
        <taxon>Chiroptera</taxon>
        <taxon>Yangochiroptera</taxon>
        <taxon>Vespertilionidae</taxon>
        <taxon>Myotis</taxon>
    </lineage>
</organism>
<dbReference type="GO" id="GO:0005886">
    <property type="term" value="C:plasma membrane"/>
    <property type="evidence" value="ECO:0007669"/>
    <property type="project" value="UniProtKB-SubCell"/>
</dbReference>
<dbReference type="AlphaFoldDB" id="S7MH35"/>
<feature type="domain" description="G-protein coupled receptors family 1 profile" evidence="12">
    <location>
        <begin position="1"/>
        <end position="183"/>
    </location>
</feature>
<dbReference type="GO" id="GO:0000423">
    <property type="term" value="P:mitophagy"/>
    <property type="evidence" value="ECO:0007669"/>
    <property type="project" value="UniProtKB-ARBA"/>
</dbReference>
<dbReference type="PANTHER" id="PTHR21017">
    <property type="entry name" value="NIPSNAP-RELATED"/>
    <property type="match status" value="1"/>
</dbReference>
<keyword evidence="6 11" id="KW-1133">Transmembrane helix</keyword>
<dbReference type="InterPro" id="IPR011008">
    <property type="entry name" value="Dimeric_a/b-barrel"/>
</dbReference>
<dbReference type="Gene3D" id="1.20.1070.10">
    <property type="entry name" value="Rhodopsin 7-helix transmembrane proteins"/>
    <property type="match status" value="1"/>
</dbReference>
<name>S7MH35_MYOBR</name>
<evidence type="ECO:0000256" key="1">
    <source>
        <dbReference type="ARBA" id="ARBA00003929"/>
    </source>
</evidence>
<evidence type="ECO:0000256" key="6">
    <source>
        <dbReference type="ARBA" id="ARBA00022989"/>
    </source>
</evidence>
<dbReference type="InterPro" id="IPR000276">
    <property type="entry name" value="GPCR_Rhodpsn"/>
</dbReference>
<evidence type="ECO:0000256" key="7">
    <source>
        <dbReference type="ARBA" id="ARBA00023040"/>
    </source>
</evidence>
<gene>
    <name evidence="13" type="ORF">D623_10031602</name>
</gene>
<keyword evidence="14" id="KW-1185">Reference proteome</keyword>
<evidence type="ECO:0000256" key="5">
    <source>
        <dbReference type="ARBA" id="ARBA00022692"/>
    </source>
</evidence>
<dbReference type="Proteomes" id="UP000052978">
    <property type="component" value="Unassembled WGS sequence"/>
</dbReference>
<protein>
    <submittedName>
        <fullName evidence="13">Protein NipSnap like protein 3A</fullName>
    </submittedName>
</protein>
<dbReference type="Pfam" id="PF13853">
    <property type="entry name" value="7tm_4"/>
    <property type="match status" value="1"/>
</dbReference>
<evidence type="ECO:0000256" key="9">
    <source>
        <dbReference type="ARBA" id="ARBA00023170"/>
    </source>
</evidence>
<keyword evidence="10" id="KW-0807">Transducer</keyword>
<dbReference type="SUPFAM" id="SSF54909">
    <property type="entry name" value="Dimeric alpha+beta barrel"/>
    <property type="match status" value="2"/>
</dbReference>
<evidence type="ECO:0000256" key="11">
    <source>
        <dbReference type="SAM" id="Phobius"/>
    </source>
</evidence>
<dbReference type="GO" id="GO:0004930">
    <property type="term" value="F:G protein-coupled receptor activity"/>
    <property type="evidence" value="ECO:0007669"/>
    <property type="project" value="UniProtKB-KW"/>
</dbReference>
<keyword evidence="8 11" id="KW-0472">Membrane</keyword>
<feature type="transmembrane region" description="Helical" evidence="11">
    <location>
        <begin position="132"/>
        <end position="154"/>
    </location>
</feature>
<dbReference type="InterPro" id="IPR000725">
    <property type="entry name" value="Olfact_rcpt"/>
</dbReference>
<dbReference type="PRINTS" id="PR00245">
    <property type="entry name" value="OLFACTORYR"/>
</dbReference>
<keyword evidence="9" id="KW-0675">Receptor</keyword>
<dbReference type="InterPro" id="IPR012577">
    <property type="entry name" value="NIPSNAP"/>
</dbReference>
<evidence type="ECO:0000313" key="13">
    <source>
        <dbReference type="EMBL" id="EPQ03694.1"/>
    </source>
</evidence>
<dbReference type="FunFam" id="3.30.70.100:FF:000017">
    <property type="entry name" value="Protein NipSnap homolog 3A"/>
    <property type="match status" value="1"/>
</dbReference>
<sequence length="424" mass="48134">MGSTECVLLAVMAYDRFVAICNPLRYPIIMSKALCIQMAALAWGLGFFNSLTETILAIQLPFCGKNVINHFVCEILAFVKLACTDISLNEITIMLGNVIFLFTPLLLICISYIFILSTVLRINSAEGRKKAFSTCSAHITAVTVFYGTILFMYMKPKSKDSAFNKLIALFYGVVTPMLNPIIYSLRNTEVHGALRKLVYSSFATGPRQSDGTFYEFRTYSLKPSKMNQFLENFKKNVHLRTAHSELVGYWSVEFGGRMNKAFHIWKYDNFAHRIEVRKALAKDKEWQEQFLIPNLALMDKQESEITYLVPWCKLEKPPKEGVYELVTFQMKPGGPAVWGDTFKKAINAHVILGYSKLVGVFHTEYGALNRVHVLWWNESADSRAAGRHKAHEDPRVVAAVRECVNYLVSQQNMLLIPTSFSPLK</sequence>
<dbReference type="PROSITE" id="PS00237">
    <property type="entry name" value="G_PROTEIN_RECEP_F1_1"/>
    <property type="match status" value="1"/>
</dbReference>
<comment type="function">
    <text evidence="1">Putative odorant or sperm cell receptor.</text>
</comment>
<dbReference type="PANTHER" id="PTHR21017:SF19">
    <property type="entry name" value="PROTEIN NIPSNAP HOMOLOG 3B"/>
    <property type="match status" value="1"/>
</dbReference>
<dbReference type="FunFam" id="1.20.1070.10:FF:000015">
    <property type="entry name" value="Olfactory receptor"/>
    <property type="match status" value="1"/>
</dbReference>
<feature type="transmembrane region" description="Helical" evidence="11">
    <location>
        <begin position="166"/>
        <end position="185"/>
    </location>
</feature>
<feature type="transmembrane region" description="Helical" evidence="11">
    <location>
        <begin position="98"/>
        <end position="120"/>
    </location>
</feature>
<dbReference type="eggNOG" id="KOG2883">
    <property type="taxonomic scope" value="Eukaryota"/>
</dbReference>
<proteinExistence type="inferred from homology"/>
<evidence type="ECO:0000256" key="2">
    <source>
        <dbReference type="ARBA" id="ARBA00004651"/>
    </source>
</evidence>
<keyword evidence="7" id="KW-0297">G-protein coupled receptor</keyword>
<dbReference type="InterPro" id="IPR051557">
    <property type="entry name" value="NipSnap_domain"/>
</dbReference>
<dbReference type="Gene3D" id="3.30.70.100">
    <property type="match status" value="2"/>
</dbReference>
<evidence type="ECO:0000256" key="8">
    <source>
        <dbReference type="ARBA" id="ARBA00023136"/>
    </source>
</evidence>
<evidence type="ECO:0000256" key="4">
    <source>
        <dbReference type="ARBA" id="ARBA00022475"/>
    </source>
</evidence>
<dbReference type="SUPFAM" id="SSF81321">
    <property type="entry name" value="Family A G protein-coupled receptor-like"/>
    <property type="match status" value="1"/>
</dbReference>
<dbReference type="FunFam" id="3.30.70.100:FF:000019">
    <property type="entry name" value="Protein NipSnap homolog 3A"/>
    <property type="match status" value="1"/>
</dbReference>
<dbReference type="InterPro" id="IPR017452">
    <property type="entry name" value="GPCR_Rhodpsn_7TM"/>
</dbReference>
<keyword evidence="5 11" id="KW-0812">Transmembrane</keyword>
<dbReference type="PROSITE" id="PS50262">
    <property type="entry name" value="G_PROTEIN_RECEP_F1_2"/>
    <property type="match status" value="1"/>
</dbReference>
<comment type="subcellular location">
    <subcellularLocation>
        <location evidence="2">Cell membrane</location>
        <topology evidence="2">Multi-pass membrane protein</topology>
    </subcellularLocation>
</comment>
<evidence type="ECO:0000313" key="14">
    <source>
        <dbReference type="Proteomes" id="UP000052978"/>
    </source>
</evidence>
<dbReference type="GO" id="GO:0004984">
    <property type="term" value="F:olfactory receptor activity"/>
    <property type="evidence" value="ECO:0007669"/>
    <property type="project" value="InterPro"/>
</dbReference>